<dbReference type="PANTHER" id="PTHR47256:SF4">
    <property type="entry name" value="ZN(II)2CYS6 TRANSCRIPTION FACTOR (EUROFUNG)"/>
    <property type="match status" value="1"/>
</dbReference>
<evidence type="ECO:0000313" key="3">
    <source>
        <dbReference type="Proteomes" id="UP000030678"/>
    </source>
</evidence>
<dbReference type="GeneID" id="19985070"/>
<dbReference type="OrthoDB" id="2593732at2759"/>
<evidence type="ECO:0000313" key="2">
    <source>
        <dbReference type="EMBL" id="ETI22502.1"/>
    </source>
</evidence>
<feature type="region of interest" description="Disordered" evidence="1">
    <location>
        <begin position="371"/>
        <end position="391"/>
    </location>
</feature>
<proteinExistence type="predicted"/>
<sequence>MSLKQLEIMIPQLLRRHQKSLQDQTISEDLRRSLVIVQWAAHIYWTSFGTGFLIPPSNSKPSVDAPYAVESWQHRLTDWTPYPLQRETVQLPLHALYHHVCELYLIVPDAQALAFAGYATMNAAEKLDAARTIDARFMEWYGALPPHFQFEQPDFLVVPTTIDLASSLYHFRLMMWNWMIPSVKAAPKGNDDTNDRAGTPKRHETDKIIREAKETCLEIVSMTTRILATADAAFGPIFNTLLTAQTAILAASFLLSGNLTSVSEEGMLLQIIHILVRCSRQRNLVKGVTHMLLKTAEDQLAANKDGEVPAGGVSKAVVEQLGIIVKDLAWEKRDHLSFSSQYPNHVMVKEDPDVQLSQLLESWADLALDEGDQPVHASVDHGQEEGDRGKG</sequence>
<reference evidence="2 3" key="1">
    <citation type="submission" date="2013-03" db="EMBL/GenBank/DDBJ databases">
        <title>The Genome Sequence of Cladophialophora carrionii CBS 160.54.</title>
        <authorList>
            <consortium name="The Broad Institute Genomics Platform"/>
            <person name="Cuomo C."/>
            <person name="de Hoog S."/>
            <person name="Gorbushina A."/>
            <person name="Walker B."/>
            <person name="Young S.K."/>
            <person name="Zeng Q."/>
            <person name="Gargeya S."/>
            <person name="Fitzgerald M."/>
            <person name="Haas B."/>
            <person name="Abouelleil A."/>
            <person name="Allen A.W."/>
            <person name="Alvarado L."/>
            <person name="Arachchi H.M."/>
            <person name="Berlin A.M."/>
            <person name="Chapman S.B."/>
            <person name="Gainer-Dewar J."/>
            <person name="Goldberg J."/>
            <person name="Griggs A."/>
            <person name="Gujja S."/>
            <person name="Hansen M."/>
            <person name="Howarth C."/>
            <person name="Imamovic A."/>
            <person name="Ireland A."/>
            <person name="Larimer J."/>
            <person name="McCowan C."/>
            <person name="Murphy C."/>
            <person name="Pearson M."/>
            <person name="Poon T.W."/>
            <person name="Priest M."/>
            <person name="Roberts A."/>
            <person name="Saif S."/>
            <person name="Shea T."/>
            <person name="Sisk P."/>
            <person name="Sykes S."/>
            <person name="Wortman J."/>
            <person name="Nusbaum C."/>
            <person name="Birren B."/>
        </authorList>
    </citation>
    <scope>NUCLEOTIDE SEQUENCE [LARGE SCALE GENOMIC DNA]</scope>
    <source>
        <strain evidence="2 3">CBS 160.54</strain>
    </source>
</reference>
<dbReference type="InterPro" id="IPR053187">
    <property type="entry name" value="Notoamide_regulator"/>
</dbReference>
<dbReference type="PANTHER" id="PTHR47256">
    <property type="entry name" value="ZN(II)2CYS6 TRANSCRIPTION FACTOR (EUROFUNG)-RELATED"/>
    <property type="match status" value="1"/>
</dbReference>
<dbReference type="VEuPathDB" id="FungiDB:G647_06577"/>
<dbReference type="CDD" id="cd12148">
    <property type="entry name" value="fungal_TF_MHR"/>
    <property type="match status" value="1"/>
</dbReference>
<dbReference type="HOGENOM" id="CLU_705974_0_0_1"/>
<dbReference type="AlphaFoldDB" id="V9D957"/>
<dbReference type="Proteomes" id="UP000030678">
    <property type="component" value="Unassembled WGS sequence"/>
</dbReference>
<gene>
    <name evidence="2" type="ORF">G647_06577</name>
</gene>
<name>V9D957_9EURO</name>
<dbReference type="EMBL" id="KB822706">
    <property type="protein sequence ID" value="ETI22502.1"/>
    <property type="molecule type" value="Genomic_DNA"/>
</dbReference>
<protein>
    <recommendedName>
        <fullName evidence="4">Transcription factor domain-containing protein</fullName>
    </recommendedName>
</protein>
<evidence type="ECO:0008006" key="4">
    <source>
        <dbReference type="Google" id="ProtNLM"/>
    </source>
</evidence>
<organism evidence="2 3">
    <name type="scientific">Cladophialophora carrionii CBS 160.54</name>
    <dbReference type="NCBI Taxonomy" id="1279043"/>
    <lineage>
        <taxon>Eukaryota</taxon>
        <taxon>Fungi</taxon>
        <taxon>Dikarya</taxon>
        <taxon>Ascomycota</taxon>
        <taxon>Pezizomycotina</taxon>
        <taxon>Eurotiomycetes</taxon>
        <taxon>Chaetothyriomycetidae</taxon>
        <taxon>Chaetothyriales</taxon>
        <taxon>Herpotrichiellaceae</taxon>
        <taxon>Cladophialophora</taxon>
    </lineage>
</organism>
<evidence type="ECO:0000256" key="1">
    <source>
        <dbReference type="SAM" id="MobiDB-lite"/>
    </source>
</evidence>
<accession>V9D957</accession>
<dbReference type="RefSeq" id="XP_008729119.1">
    <property type="nucleotide sequence ID" value="XM_008730897.1"/>
</dbReference>
<feature type="compositionally biased region" description="Basic and acidic residues" evidence="1">
    <location>
        <begin position="378"/>
        <end position="391"/>
    </location>
</feature>